<feature type="domain" description="MucB/RseB N-terminal" evidence="7">
    <location>
        <begin position="27"/>
        <end position="209"/>
    </location>
</feature>
<dbReference type="Gene3D" id="2.50.20.10">
    <property type="entry name" value="Lipoprotein localisation LolA/LolB/LppX"/>
    <property type="match status" value="1"/>
</dbReference>
<evidence type="ECO:0000256" key="6">
    <source>
        <dbReference type="SAM" id="SignalP"/>
    </source>
</evidence>
<keyword evidence="4" id="KW-0574">Periplasm</keyword>
<dbReference type="Pfam" id="PF03888">
    <property type="entry name" value="MucB_RseB"/>
    <property type="match status" value="1"/>
</dbReference>
<feature type="signal peptide" evidence="6">
    <location>
        <begin position="1"/>
        <end position="21"/>
    </location>
</feature>
<name>A0ABN8E6N8_9VIBR</name>
<reference evidence="9" key="1">
    <citation type="submission" date="2021-11" db="EMBL/GenBank/DDBJ databases">
        <authorList>
            <person name="Rodrigo-Torres L."/>
            <person name="Arahal R. D."/>
            <person name="Lucena T."/>
        </authorList>
    </citation>
    <scope>NUCLEOTIDE SEQUENCE</scope>
    <source>
        <strain evidence="9">CECT 7928</strain>
    </source>
</reference>
<comment type="caution">
    <text evidence="9">The sequence shown here is derived from an EMBL/GenBank/DDBJ whole genome shotgun (WGS) entry which is preliminary data.</text>
</comment>
<feature type="region of interest" description="Disordered" evidence="5">
    <location>
        <begin position="323"/>
        <end position="343"/>
    </location>
</feature>
<protein>
    <submittedName>
        <fullName evidence="9">Sigma-E factor regulatory protein RseB</fullName>
    </submittedName>
</protein>
<dbReference type="InterPro" id="IPR038484">
    <property type="entry name" value="MucB/RseB_C_sf"/>
</dbReference>
<evidence type="ECO:0000256" key="3">
    <source>
        <dbReference type="ARBA" id="ARBA00022729"/>
    </source>
</evidence>
<comment type="subcellular location">
    <subcellularLocation>
        <location evidence="1">Periplasm</location>
    </subcellularLocation>
</comment>
<evidence type="ECO:0000256" key="4">
    <source>
        <dbReference type="ARBA" id="ARBA00022764"/>
    </source>
</evidence>
<feature type="chain" id="PRO_5046416973" evidence="6">
    <location>
        <begin position="22"/>
        <end position="343"/>
    </location>
</feature>
<evidence type="ECO:0000259" key="8">
    <source>
        <dbReference type="Pfam" id="PF17188"/>
    </source>
</evidence>
<dbReference type="InterPro" id="IPR005588">
    <property type="entry name" value="MucB_RseB"/>
</dbReference>
<evidence type="ECO:0000256" key="5">
    <source>
        <dbReference type="SAM" id="MobiDB-lite"/>
    </source>
</evidence>
<dbReference type="RefSeq" id="WP_237363020.1">
    <property type="nucleotide sequence ID" value="NZ_CAKLDM010000002.1"/>
</dbReference>
<proteinExistence type="inferred from homology"/>
<dbReference type="PANTHER" id="PTHR38782">
    <property type="match status" value="1"/>
</dbReference>
<evidence type="ECO:0000256" key="1">
    <source>
        <dbReference type="ARBA" id="ARBA00004418"/>
    </source>
</evidence>
<gene>
    <name evidence="9" type="primary">rseB</name>
    <name evidence="9" type="ORF">VMF7928_03544</name>
</gene>
<sequence>MKKSLICALVIYCFSSVAAYAAENPSVKALLSEMSKASQQLNYQLSYIVINRNTIEPLRYSHAVENNVQLAHLVYLSGPMREIIRRGGEVSYIDSSSEPFTIRANYMVAPTIPLLNSNINELSKYYDFVLLGKAREAGATCQVLRVVSKDGMRYSYVLWVDEKTKLPLRADLVDRDGDILEQFRTISLAVGDGVSKALGELQNVQLPQVLSLPQGNLTHTYWKVSWVPNGFKPEELNRYKLSGTNQMVESQLYSDGLFDFSVYVSDRNDQSLKSQLVRQGRRSLQIYVSGKNEVAVIGDIPPETALRIARSVKFSPVAAKKVADSNAVNNSPETDVAPESSSQ</sequence>
<dbReference type="Gene3D" id="3.30.200.100">
    <property type="entry name" value="MucB/RseB, C-terminal domain"/>
    <property type="match status" value="1"/>
</dbReference>
<dbReference type="CDD" id="cd16327">
    <property type="entry name" value="RseB"/>
    <property type="match status" value="1"/>
</dbReference>
<dbReference type="PIRSF" id="PIRSF005427">
    <property type="entry name" value="RseB"/>
    <property type="match status" value="1"/>
</dbReference>
<dbReference type="Pfam" id="PF17188">
    <property type="entry name" value="MucB_RseB_C"/>
    <property type="match status" value="1"/>
</dbReference>
<accession>A0ABN8E6N8</accession>
<dbReference type="NCBIfam" id="NF006990">
    <property type="entry name" value="PRK09455.1"/>
    <property type="match status" value="1"/>
</dbReference>
<dbReference type="PANTHER" id="PTHR38782:SF1">
    <property type="entry name" value="SIGMA-E FACTOR REGULATORY PROTEIN RSEB"/>
    <property type="match status" value="1"/>
</dbReference>
<keyword evidence="10" id="KW-1185">Reference proteome</keyword>
<dbReference type="InterPro" id="IPR033436">
    <property type="entry name" value="MucB/RseB_C"/>
</dbReference>
<evidence type="ECO:0000313" key="10">
    <source>
        <dbReference type="Proteomes" id="UP000838748"/>
    </source>
</evidence>
<keyword evidence="3 6" id="KW-0732">Signal</keyword>
<evidence type="ECO:0000313" key="9">
    <source>
        <dbReference type="EMBL" id="CAH0541404.1"/>
    </source>
</evidence>
<feature type="compositionally biased region" description="Polar residues" evidence="5">
    <location>
        <begin position="326"/>
        <end position="343"/>
    </location>
</feature>
<comment type="similarity">
    <text evidence="2">Belongs to the RseB family.</text>
</comment>
<evidence type="ECO:0000256" key="2">
    <source>
        <dbReference type="ARBA" id="ARBA00008150"/>
    </source>
</evidence>
<dbReference type="InterPro" id="IPR033434">
    <property type="entry name" value="MucB/RseB_N"/>
</dbReference>
<dbReference type="Proteomes" id="UP000838748">
    <property type="component" value="Unassembled WGS sequence"/>
</dbReference>
<feature type="domain" description="MucB/RseB C-terminal" evidence="8">
    <location>
        <begin position="220"/>
        <end position="313"/>
    </location>
</feature>
<dbReference type="EMBL" id="CAKLDM010000002">
    <property type="protein sequence ID" value="CAH0541404.1"/>
    <property type="molecule type" value="Genomic_DNA"/>
</dbReference>
<organism evidence="9 10">
    <name type="scientific">Vibrio marisflavi CECT 7928</name>
    <dbReference type="NCBI Taxonomy" id="634439"/>
    <lineage>
        <taxon>Bacteria</taxon>
        <taxon>Pseudomonadati</taxon>
        <taxon>Pseudomonadota</taxon>
        <taxon>Gammaproteobacteria</taxon>
        <taxon>Vibrionales</taxon>
        <taxon>Vibrionaceae</taxon>
        <taxon>Vibrio</taxon>
    </lineage>
</organism>
<evidence type="ECO:0000259" key="7">
    <source>
        <dbReference type="Pfam" id="PF03888"/>
    </source>
</evidence>